<dbReference type="Proteomes" id="UP001058974">
    <property type="component" value="Chromosome 6"/>
</dbReference>
<dbReference type="Gramene" id="Psat05G0754800-T1">
    <property type="protein sequence ID" value="KAI5412970.1"/>
    <property type="gene ID" value="KIW84_057548"/>
</dbReference>
<dbReference type="PANTHER" id="PTHR36793:SF1">
    <property type="entry name" value="RIBOSOMAL RNA SMALL SUBUNIT METHYLTRANSFERASE J"/>
    <property type="match status" value="1"/>
</dbReference>
<feature type="compositionally biased region" description="Basic and acidic residues" evidence="2">
    <location>
        <begin position="260"/>
        <end position="290"/>
    </location>
</feature>
<feature type="compositionally biased region" description="Low complexity" evidence="2">
    <location>
        <begin position="240"/>
        <end position="254"/>
    </location>
</feature>
<gene>
    <name evidence="6" type="ORF">KIW84_052770</name>
    <name evidence="7" type="ORF">KIW84_057548</name>
    <name evidence="5" type="ORF">KIW84_060499</name>
    <name evidence="4" type="ORF">KIW84_074809</name>
</gene>
<protein>
    <recommendedName>
        <fullName evidence="3">Nudix hydrolase domain-containing protein</fullName>
    </recommendedName>
</protein>
<dbReference type="InterPro" id="IPR020084">
    <property type="entry name" value="NUDIX_hydrolase_CS"/>
</dbReference>
<feature type="region of interest" description="Disordered" evidence="2">
    <location>
        <begin position="408"/>
        <end position="430"/>
    </location>
</feature>
<dbReference type="Pfam" id="PF00293">
    <property type="entry name" value="NUDIX"/>
    <property type="match status" value="1"/>
</dbReference>
<dbReference type="EMBL" id="JAMSHJ010000005">
    <property type="protein sequence ID" value="KAI5406149.1"/>
    <property type="molecule type" value="Genomic_DNA"/>
</dbReference>
<evidence type="ECO:0000256" key="2">
    <source>
        <dbReference type="SAM" id="MobiDB-lite"/>
    </source>
</evidence>
<evidence type="ECO:0000313" key="8">
    <source>
        <dbReference type="Proteomes" id="UP001058974"/>
    </source>
</evidence>
<dbReference type="GO" id="GO:0009535">
    <property type="term" value="C:chloroplast thylakoid membrane"/>
    <property type="evidence" value="ECO:0007669"/>
    <property type="project" value="TreeGrafter"/>
</dbReference>
<organism evidence="5 8">
    <name type="scientific">Pisum sativum</name>
    <name type="common">Garden pea</name>
    <name type="synonym">Lathyrus oleraceus</name>
    <dbReference type="NCBI Taxonomy" id="3888"/>
    <lineage>
        <taxon>Eukaryota</taxon>
        <taxon>Viridiplantae</taxon>
        <taxon>Streptophyta</taxon>
        <taxon>Embryophyta</taxon>
        <taxon>Tracheophyta</taxon>
        <taxon>Spermatophyta</taxon>
        <taxon>Magnoliopsida</taxon>
        <taxon>eudicotyledons</taxon>
        <taxon>Gunneridae</taxon>
        <taxon>Pentapetalae</taxon>
        <taxon>rosids</taxon>
        <taxon>fabids</taxon>
        <taxon>Fabales</taxon>
        <taxon>Fabaceae</taxon>
        <taxon>Papilionoideae</taxon>
        <taxon>50 kb inversion clade</taxon>
        <taxon>NPAAA clade</taxon>
        <taxon>Hologalegina</taxon>
        <taxon>IRL clade</taxon>
        <taxon>Fabeae</taxon>
        <taxon>Lathyrus</taxon>
    </lineage>
</organism>
<sequence length="611" mass="66745">MAFTSSLTSHFLSLPNKNPSLTPFQSQPFFFPTLHPKPLLSSPTSISTVASASSSKNPSSNNNPKQSRQDEVVEVEVEEELPWIQEKALDLVEFTGSVTQAIPGPRVGPTSLPWILAVPLGYAGLTFVIAFVKTVRKFSSPKAQRRKLTGFVLEEILRKYIRYALNEKPFNPDVVADLIQLRRASALKDSQVAEILNEISRRIVRDKGNVFLILDSFHLSNPCTWYVGVSSSGITYKSGTTSFSSGSSQSSSKYGGFGSRDSDRYSDSYGDKGRYDEEKVDKDYSGKSRYGDSSNDQENSFKKASARSVSKSKEKTSSRASKSSVNASSVPSQSSSVTANNTEDDFDDFDPRGTSTTHVSIRIYYFYVKFTRGLLLPQALARTLPEYQYSPNQSGARSDAFGQFSQSHLHVPKEGPSKKPQSVLGNERLPNGLNREKRVYGSIYPCNIQTLFILLSRYHHAESDYLMLVYWIPDTPDSIPANASHRVGVGAFVVNNKREVLVVQETSGRFGGTGVWKMPTGAVNEGEDICDAVIREVKEETGSAEMAAGLHLLVAGALGFHAVHKVETKAHMVLVAFSSSLNSQDSCSFAGTGIQTCDGSNGGDNLSASSL</sequence>
<dbReference type="GO" id="GO:0016787">
    <property type="term" value="F:hydrolase activity"/>
    <property type="evidence" value="ECO:0007669"/>
    <property type="project" value="UniProtKB-KW"/>
</dbReference>
<dbReference type="Gramene" id="Psat05G0277000-T1">
    <property type="protein sequence ID" value="KAI5406149.1"/>
    <property type="gene ID" value="KIW84_052770"/>
</dbReference>
<dbReference type="AlphaFoldDB" id="A0A9D4W1M1"/>
<dbReference type="InterPro" id="IPR055241">
    <property type="entry name" value="Armadillo_rpt_dom"/>
</dbReference>
<dbReference type="EMBL" id="JAMSHJ010000006">
    <property type="protein sequence ID" value="KAI5393392.1"/>
    <property type="molecule type" value="Genomic_DNA"/>
</dbReference>
<dbReference type="PROSITE" id="PS00893">
    <property type="entry name" value="NUDIX_BOX"/>
    <property type="match status" value="1"/>
</dbReference>
<dbReference type="InterPro" id="IPR000086">
    <property type="entry name" value="NUDIX_hydrolase_dom"/>
</dbReference>
<feature type="region of interest" description="Disordered" evidence="2">
    <location>
        <begin position="49"/>
        <end position="72"/>
    </location>
</feature>
<accession>A0A9D4W1M1</accession>
<dbReference type="Proteomes" id="UP001058974">
    <property type="component" value="Chromosome 7"/>
</dbReference>
<dbReference type="EMBL" id="JAMSHJ010000005">
    <property type="protein sequence ID" value="KAI5412970.1"/>
    <property type="molecule type" value="Genomic_DNA"/>
</dbReference>
<evidence type="ECO:0000256" key="1">
    <source>
        <dbReference type="ARBA" id="ARBA00022801"/>
    </source>
</evidence>
<feature type="compositionally biased region" description="Low complexity" evidence="2">
    <location>
        <begin position="49"/>
        <end position="66"/>
    </location>
</feature>
<dbReference type="Proteomes" id="UP001058974">
    <property type="component" value="Chromosome 5"/>
</dbReference>
<comment type="caution">
    <text evidence="5">The sequence shown here is derived from an EMBL/GenBank/DDBJ whole genome shotgun (WGS) entry which is preliminary data.</text>
</comment>
<evidence type="ECO:0000313" key="7">
    <source>
        <dbReference type="EMBL" id="KAI5412970.1"/>
    </source>
</evidence>
<dbReference type="PANTHER" id="PTHR36793">
    <property type="entry name" value="RIBOSOMAL RNA SMALL SUBUNIT METHYLTRANSFERASE J"/>
    <property type="match status" value="1"/>
</dbReference>
<dbReference type="EMBL" id="JAMSHJ010000007">
    <property type="protein sequence ID" value="KAI5389293.1"/>
    <property type="molecule type" value="Genomic_DNA"/>
</dbReference>
<evidence type="ECO:0000313" key="6">
    <source>
        <dbReference type="EMBL" id="KAI5406149.1"/>
    </source>
</evidence>
<feature type="domain" description="Nudix hydrolase" evidence="3">
    <location>
        <begin position="484"/>
        <end position="611"/>
    </location>
</feature>
<dbReference type="PROSITE" id="PS51462">
    <property type="entry name" value="NUDIX"/>
    <property type="match status" value="1"/>
</dbReference>
<dbReference type="Gramene" id="Psat07G0480900-T1">
    <property type="protein sequence ID" value="KAI5389293.1"/>
    <property type="gene ID" value="KIW84_074809"/>
</dbReference>
<keyword evidence="1" id="KW-0378">Hydrolase</keyword>
<dbReference type="Gene3D" id="3.90.79.10">
    <property type="entry name" value="Nucleoside Triphosphate Pyrophosphohydrolase"/>
    <property type="match status" value="1"/>
</dbReference>
<evidence type="ECO:0000313" key="4">
    <source>
        <dbReference type="EMBL" id="KAI5389293.1"/>
    </source>
</evidence>
<dbReference type="InterPro" id="IPR015797">
    <property type="entry name" value="NUDIX_hydrolase-like_dom_sf"/>
</dbReference>
<keyword evidence="8" id="KW-1185">Reference proteome</keyword>
<dbReference type="GO" id="GO:0009941">
    <property type="term" value="C:chloroplast envelope"/>
    <property type="evidence" value="ECO:0007669"/>
    <property type="project" value="TreeGrafter"/>
</dbReference>
<feature type="region of interest" description="Disordered" evidence="2">
    <location>
        <begin position="240"/>
        <end position="352"/>
    </location>
</feature>
<dbReference type="SUPFAM" id="SSF55811">
    <property type="entry name" value="Nudix"/>
    <property type="match status" value="1"/>
</dbReference>
<reference evidence="5 8" key="1">
    <citation type="journal article" date="2022" name="Nat. Genet.">
        <title>Improved pea reference genome and pan-genome highlight genomic features and evolutionary characteristics.</title>
        <authorList>
            <person name="Yang T."/>
            <person name="Liu R."/>
            <person name="Luo Y."/>
            <person name="Hu S."/>
            <person name="Wang D."/>
            <person name="Wang C."/>
            <person name="Pandey M.K."/>
            <person name="Ge S."/>
            <person name="Xu Q."/>
            <person name="Li N."/>
            <person name="Li G."/>
            <person name="Huang Y."/>
            <person name="Saxena R.K."/>
            <person name="Ji Y."/>
            <person name="Li M."/>
            <person name="Yan X."/>
            <person name="He Y."/>
            <person name="Liu Y."/>
            <person name="Wang X."/>
            <person name="Xiang C."/>
            <person name="Varshney R.K."/>
            <person name="Ding H."/>
            <person name="Gao S."/>
            <person name="Zong X."/>
        </authorList>
    </citation>
    <scope>NUCLEOTIDE SEQUENCE [LARGE SCALE GENOMIC DNA]</scope>
    <source>
        <strain evidence="5 8">cv. Zhongwan 6</strain>
    </source>
</reference>
<proteinExistence type="predicted"/>
<evidence type="ECO:0000259" key="3">
    <source>
        <dbReference type="PROSITE" id="PS51462"/>
    </source>
</evidence>
<name>A0A9D4W1M1_PEA</name>
<evidence type="ECO:0000313" key="5">
    <source>
        <dbReference type="EMBL" id="KAI5393392.1"/>
    </source>
</evidence>
<feature type="compositionally biased region" description="Low complexity" evidence="2">
    <location>
        <begin position="318"/>
        <end position="337"/>
    </location>
</feature>
<dbReference type="Pfam" id="PF22915">
    <property type="entry name" value="ARMH5"/>
    <property type="match status" value="1"/>
</dbReference>
<dbReference type="Gramene" id="Psat06G0049900-T1">
    <property type="protein sequence ID" value="KAI5393392.1"/>
    <property type="gene ID" value="KIW84_060499"/>
</dbReference>